<name>A0A656QBH0_9BURK</name>
<feature type="transmembrane region" description="Helical" evidence="1">
    <location>
        <begin position="88"/>
        <end position="108"/>
    </location>
</feature>
<feature type="domain" description="DUF5658" evidence="2">
    <location>
        <begin position="20"/>
        <end position="107"/>
    </location>
</feature>
<evidence type="ECO:0000313" key="4">
    <source>
        <dbReference type="Proteomes" id="UP000027451"/>
    </source>
</evidence>
<proteinExistence type="predicted"/>
<evidence type="ECO:0000256" key="1">
    <source>
        <dbReference type="SAM" id="Phobius"/>
    </source>
</evidence>
<feature type="transmembrane region" description="Helical" evidence="1">
    <location>
        <begin position="50"/>
        <end position="76"/>
    </location>
</feature>
<dbReference type="OrthoDB" id="9005495at2"/>
<comment type="caution">
    <text evidence="3">The sequence shown here is derived from an EMBL/GenBank/DDBJ whole genome shotgun (WGS) entry which is preliminary data.</text>
</comment>
<keyword evidence="4" id="KW-1185">Reference proteome</keyword>
<keyword evidence="1" id="KW-0472">Membrane</keyword>
<dbReference type="Pfam" id="PF18902">
    <property type="entry name" value="DUF5658"/>
    <property type="match status" value="1"/>
</dbReference>
<gene>
    <name evidence="3" type="ORF">BG60_27775</name>
</gene>
<keyword evidence="1" id="KW-0812">Transmembrane</keyword>
<dbReference type="InterPro" id="IPR043717">
    <property type="entry name" value="DUF5658"/>
</dbReference>
<protein>
    <recommendedName>
        <fullName evidence="2">DUF5658 domain-containing protein</fullName>
    </recommendedName>
</protein>
<dbReference type="RefSeq" id="WP_033536832.1">
    <property type="nucleotide sequence ID" value="NZ_JFHD01000045.1"/>
</dbReference>
<keyword evidence="1" id="KW-1133">Transmembrane helix</keyword>
<dbReference type="AlphaFoldDB" id="A0A656QBH0"/>
<dbReference type="EMBL" id="JFHD01000045">
    <property type="protein sequence ID" value="KDR25587.1"/>
    <property type="molecule type" value="Genomic_DNA"/>
</dbReference>
<evidence type="ECO:0000259" key="2">
    <source>
        <dbReference type="Pfam" id="PF18902"/>
    </source>
</evidence>
<organism evidence="3 4">
    <name type="scientific">Caballeronia zhejiangensis</name>
    <dbReference type="NCBI Taxonomy" id="871203"/>
    <lineage>
        <taxon>Bacteria</taxon>
        <taxon>Pseudomonadati</taxon>
        <taxon>Pseudomonadota</taxon>
        <taxon>Betaproteobacteria</taxon>
        <taxon>Burkholderiales</taxon>
        <taxon>Burkholderiaceae</taxon>
        <taxon>Caballeronia</taxon>
    </lineage>
</organism>
<reference evidence="3 4" key="1">
    <citation type="submission" date="2014-03" db="EMBL/GenBank/DDBJ databases">
        <title>Draft Genome Sequences of Four Burkholderia Strains.</title>
        <authorList>
            <person name="Liu X.Y."/>
            <person name="Li C.X."/>
            <person name="Xu J.H."/>
        </authorList>
    </citation>
    <scope>NUCLEOTIDE SEQUENCE [LARGE SCALE GENOMIC DNA]</scope>
    <source>
        <strain evidence="3 4">OP-1</strain>
    </source>
</reference>
<accession>A0A656QBH0</accession>
<dbReference type="Proteomes" id="UP000027451">
    <property type="component" value="Unassembled WGS sequence"/>
</dbReference>
<sequence>MRTDHPNAIFRNRTPVLLGVVAILQLLDWHSTLTAPHGRHESNKLLNWISQWISFAYELTLIKAAFLLLLAIGYLYWRAHKGMYELEYGLCLAVLIVVYGCVVLNNYLS</sequence>
<evidence type="ECO:0000313" key="3">
    <source>
        <dbReference type="EMBL" id="KDR25587.1"/>
    </source>
</evidence>